<feature type="transmembrane region" description="Helical" evidence="6">
    <location>
        <begin position="12"/>
        <end position="30"/>
    </location>
</feature>
<reference evidence="9" key="1">
    <citation type="journal article" date="2019" name="Int. J. Syst. Evol. Microbiol.">
        <title>The Global Catalogue of Microorganisms (GCM) 10K type strain sequencing project: providing services to taxonomists for standard genome sequencing and annotation.</title>
        <authorList>
            <consortium name="The Broad Institute Genomics Platform"/>
            <consortium name="The Broad Institute Genome Sequencing Center for Infectious Disease"/>
            <person name="Wu L."/>
            <person name="Ma J."/>
        </authorList>
    </citation>
    <scope>NUCLEOTIDE SEQUENCE [LARGE SCALE GENOMIC DNA]</scope>
    <source>
        <strain evidence="9">KCTC 12708</strain>
    </source>
</reference>
<name>A0ABQ3BVV5_9FLAO</name>
<keyword evidence="4 6" id="KW-1133">Transmembrane helix</keyword>
<evidence type="ECO:0000313" key="8">
    <source>
        <dbReference type="EMBL" id="GGZ58596.1"/>
    </source>
</evidence>
<feature type="transmembrane region" description="Helical" evidence="6">
    <location>
        <begin position="36"/>
        <end position="56"/>
    </location>
</feature>
<evidence type="ECO:0000256" key="3">
    <source>
        <dbReference type="ARBA" id="ARBA00022692"/>
    </source>
</evidence>
<feature type="domain" description="Cardiolipin synthase N-terminal" evidence="7">
    <location>
        <begin position="23"/>
        <end position="56"/>
    </location>
</feature>
<organism evidence="8 9">
    <name type="scientific">Mesonia mobilis</name>
    <dbReference type="NCBI Taxonomy" id="369791"/>
    <lineage>
        <taxon>Bacteria</taxon>
        <taxon>Pseudomonadati</taxon>
        <taxon>Bacteroidota</taxon>
        <taxon>Flavobacteriia</taxon>
        <taxon>Flavobacteriales</taxon>
        <taxon>Flavobacteriaceae</taxon>
        <taxon>Mesonia</taxon>
    </lineage>
</organism>
<accession>A0ABQ3BVV5</accession>
<comment type="caution">
    <text evidence="8">The sequence shown here is derived from an EMBL/GenBank/DDBJ whole genome shotgun (WGS) entry which is preliminary data.</text>
</comment>
<evidence type="ECO:0000259" key="7">
    <source>
        <dbReference type="Pfam" id="PF13396"/>
    </source>
</evidence>
<keyword evidence="5 6" id="KW-0472">Membrane</keyword>
<evidence type="ECO:0000256" key="2">
    <source>
        <dbReference type="ARBA" id="ARBA00022475"/>
    </source>
</evidence>
<gene>
    <name evidence="8" type="ORF">GCM10008088_20210</name>
</gene>
<evidence type="ECO:0000256" key="4">
    <source>
        <dbReference type="ARBA" id="ARBA00022989"/>
    </source>
</evidence>
<dbReference type="RefSeq" id="WP_027884564.1">
    <property type="nucleotide sequence ID" value="NZ_BMWY01000005.1"/>
</dbReference>
<sequence>MILIDAHTRTGLLILYAAMTINAIYLALKYEKQHMKVIWSLLAIFLPLLGSALYLIQFQINKKELRGIKS</sequence>
<comment type="subcellular location">
    <subcellularLocation>
        <location evidence="1">Cell membrane</location>
        <topology evidence="1">Multi-pass membrane protein</topology>
    </subcellularLocation>
</comment>
<keyword evidence="3 6" id="KW-0812">Transmembrane</keyword>
<dbReference type="Pfam" id="PF13396">
    <property type="entry name" value="PLDc_N"/>
    <property type="match status" value="1"/>
</dbReference>
<evidence type="ECO:0000256" key="6">
    <source>
        <dbReference type="SAM" id="Phobius"/>
    </source>
</evidence>
<evidence type="ECO:0000256" key="5">
    <source>
        <dbReference type="ARBA" id="ARBA00023136"/>
    </source>
</evidence>
<proteinExistence type="predicted"/>
<dbReference type="Proteomes" id="UP000615593">
    <property type="component" value="Unassembled WGS sequence"/>
</dbReference>
<protein>
    <recommendedName>
        <fullName evidence="7">Cardiolipin synthase N-terminal domain-containing protein</fullName>
    </recommendedName>
</protein>
<evidence type="ECO:0000256" key="1">
    <source>
        <dbReference type="ARBA" id="ARBA00004651"/>
    </source>
</evidence>
<dbReference type="EMBL" id="BMWY01000005">
    <property type="protein sequence ID" value="GGZ58596.1"/>
    <property type="molecule type" value="Genomic_DNA"/>
</dbReference>
<evidence type="ECO:0000313" key="9">
    <source>
        <dbReference type="Proteomes" id="UP000615593"/>
    </source>
</evidence>
<dbReference type="GeneID" id="94369684"/>
<keyword evidence="9" id="KW-1185">Reference proteome</keyword>
<dbReference type="InterPro" id="IPR027379">
    <property type="entry name" value="CLS_N"/>
</dbReference>
<keyword evidence="2" id="KW-1003">Cell membrane</keyword>